<dbReference type="EMBL" id="JAUSVS010000004">
    <property type="protein sequence ID" value="MDQ0464593.1"/>
    <property type="molecule type" value="Genomic_DNA"/>
</dbReference>
<feature type="transmembrane region" description="Helical" evidence="1">
    <location>
        <begin position="322"/>
        <end position="341"/>
    </location>
</feature>
<feature type="transmembrane region" description="Helical" evidence="1">
    <location>
        <begin position="198"/>
        <end position="218"/>
    </location>
</feature>
<protein>
    <submittedName>
        <fullName evidence="3">Peptidoglycan/LPS O-acetylase OafA/YrhL</fullName>
    </submittedName>
</protein>
<feature type="transmembrane region" description="Helical" evidence="1">
    <location>
        <begin position="253"/>
        <end position="270"/>
    </location>
</feature>
<dbReference type="PANTHER" id="PTHR23028:SF53">
    <property type="entry name" value="ACYL_TRANSF_3 DOMAIN-CONTAINING PROTEIN"/>
    <property type="match status" value="1"/>
</dbReference>
<feature type="transmembrane region" description="Helical" evidence="1">
    <location>
        <begin position="282"/>
        <end position="302"/>
    </location>
</feature>
<dbReference type="Proteomes" id="UP001228905">
    <property type="component" value="Unassembled WGS sequence"/>
</dbReference>
<dbReference type="InterPro" id="IPR002656">
    <property type="entry name" value="Acyl_transf_3_dom"/>
</dbReference>
<keyword evidence="4" id="KW-1185">Reference proteome</keyword>
<proteinExistence type="predicted"/>
<feature type="transmembrane region" description="Helical" evidence="1">
    <location>
        <begin position="85"/>
        <end position="106"/>
    </location>
</feature>
<comment type="caution">
    <text evidence="3">The sequence shown here is derived from an EMBL/GenBank/DDBJ whole genome shotgun (WGS) entry which is preliminary data.</text>
</comment>
<feature type="transmembrane region" description="Helical" evidence="1">
    <location>
        <begin position="230"/>
        <end position="247"/>
    </location>
</feature>
<dbReference type="Pfam" id="PF01757">
    <property type="entry name" value="Acyl_transf_3"/>
    <property type="match status" value="1"/>
</dbReference>
<organism evidence="3 4">
    <name type="scientific">Caulobacter ginsengisoli</name>
    <dbReference type="NCBI Taxonomy" id="400775"/>
    <lineage>
        <taxon>Bacteria</taxon>
        <taxon>Pseudomonadati</taxon>
        <taxon>Pseudomonadota</taxon>
        <taxon>Alphaproteobacteria</taxon>
        <taxon>Caulobacterales</taxon>
        <taxon>Caulobacteraceae</taxon>
        <taxon>Caulobacter</taxon>
    </lineage>
</organism>
<evidence type="ECO:0000256" key="1">
    <source>
        <dbReference type="SAM" id="Phobius"/>
    </source>
</evidence>
<feature type="transmembrane region" description="Helical" evidence="1">
    <location>
        <begin position="12"/>
        <end position="32"/>
    </location>
</feature>
<keyword evidence="1" id="KW-1133">Transmembrane helix</keyword>
<dbReference type="PANTHER" id="PTHR23028">
    <property type="entry name" value="ACETYLTRANSFERASE"/>
    <property type="match status" value="1"/>
</dbReference>
<evidence type="ECO:0000313" key="3">
    <source>
        <dbReference type="EMBL" id="MDQ0464593.1"/>
    </source>
</evidence>
<keyword evidence="1" id="KW-0812">Transmembrane</keyword>
<gene>
    <name evidence="3" type="ORF">QO010_002377</name>
</gene>
<feature type="transmembrane region" description="Helical" evidence="1">
    <location>
        <begin position="144"/>
        <end position="162"/>
    </location>
</feature>
<evidence type="ECO:0000259" key="2">
    <source>
        <dbReference type="Pfam" id="PF01757"/>
    </source>
</evidence>
<feature type="transmembrane region" description="Helical" evidence="1">
    <location>
        <begin position="169"/>
        <end position="186"/>
    </location>
</feature>
<feature type="transmembrane region" description="Helical" evidence="1">
    <location>
        <begin position="44"/>
        <end position="65"/>
    </location>
</feature>
<keyword evidence="1" id="KW-0472">Membrane</keyword>
<dbReference type="InterPro" id="IPR050879">
    <property type="entry name" value="Acyltransferase_3"/>
</dbReference>
<name>A0ABU0ITW9_9CAUL</name>
<accession>A0ABU0ITW9</accession>
<dbReference type="RefSeq" id="WP_307349385.1">
    <property type="nucleotide sequence ID" value="NZ_JAUSVS010000004.1"/>
</dbReference>
<reference evidence="3 4" key="1">
    <citation type="submission" date="2023-07" db="EMBL/GenBank/DDBJ databases">
        <title>Genomic Encyclopedia of Type Strains, Phase IV (KMG-IV): sequencing the most valuable type-strain genomes for metagenomic binning, comparative biology and taxonomic classification.</title>
        <authorList>
            <person name="Goeker M."/>
        </authorList>
    </citation>
    <scope>NUCLEOTIDE SEQUENCE [LARGE SCALE GENOMIC DNA]</scope>
    <source>
        <strain evidence="3 4">DSM 18695</strain>
    </source>
</reference>
<sequence length="409" mass="44510">MAEAAPQHLRQLTALRFFAAAWVVLYDYLPLLTGARPAVIDKGYLGVELFFVLSGFILCHVYLAAFGEKRARYADFLWARLARIYPVHLAILIGLALLVLAARLAGLDIGGKLAVVASLPAQILLLQAWGLAPHGGWNHPAWSISAEWFAYLTFPAFAFVFWRLRRRPWLALVLTGLGGVAVNLGFQALTGAALTHATIAWGALRIVPCFALGCAVWLMWSAGLPKGRPAAILLTLAAVAAIGLLTAVQAPDWTAILAFGALILGLGAMAREGSARLTHPILVYLGEVSFAIYMVCIPWQLLVQDGAGHLLGLQGERLPWPLWLVLVAGVVPAAMIVHHLVERPAREIMRRHGVPFLRRPAPPEQPAPEADPHQVLAAELWRHTYGRPPTPGLSPALLLRIIAFTRSRR</sequence>
<evidence type="ECO:0000313" key="4">
    <source>
        <dbReference type="Proteomes" id="UP001228905"/>
    </source>
</evidence>
<feature type="domain" description="Acyltransferase 3" evidence="2">
    <location>
        <begin position="12"/>
        <end position="338"/>
    </location>
</feature>